<evidence type="ECO:0000256" key="1">
    <source>
        <dbReference type="SAM" id="MobiDB-lite"/>
    </source>
</evidence>
<dbReference type="SUPFAM" id="SSF53335">
    <property type="entry name" value="S-adenosyl-L-methionine-dependent methyltransferases"/>
    <property type="match status" value="1"/>
</dbReference>
<sequence>MNGTSRRRADSDPNLSFAKTFRLAKASFGRKSSGAAPPPGASEAKSRHGEFVYSQGSKLHSFTQEEAPWPFAYNREVLELCGLDHSLVIWGKGNQIFSDFQGASPKRCLDLGTAMGDWVVDTARHLPDCTFVGFDLVDIQIPLQYIPPELADRIEWVHGNFLECPLPFRDNEFDLIHAEGIALGVPENKWDQLFGELNRILVPGGRIELLQQDARFPVLPRWFTEPLHAHLQHFPAGPPDDSRSPYLASPVSEELPHAYVLLEELYFSIFESRSINPTPTSILPANFNTAFRHVLSPPILHFPSPPLAPLAPFPKCTTPSSFPTETSSNPNDIGQYFVPSAANADFVHPPSPLSITTKLSQVAQSVPASPTALSPPGSQSTPTSPRLQRASSIVSLDLATRSRSPSSSARATPATSRSPSVGRSAAVLNTANTTRIGGEDTADLFKIDRLMMLGNETLFMHLYIAVGKVLGAREAMWGELVKRVEARDAALARYGWGAEDYELQQSRAKFDALVRQYERDMHVRLSLWNSLVKSGWTYPRRGQMTDAELHQEEDLRRAIIEARKNAREEDFSTPSRSIRLLIGVKGT</sequence>
<dbReference type="STRING" id="745531.A0A0C3RZS5"/>
<evidence type="ECO:0000313" key="4">
    <source>
        <dbReference type="Proteomes" id="UP000053257"/>
    </source>
</evidence>
<accession>A0A0C3RZS5</accession>
<dbReference type="Gene3D" id="3.40.50.150">
    <property type="entry name" value="Vaccinia Virus protein VP39"/>
    <property type="match status" value="1"/>
</dbReference>
<organism evidence="3 4">
    <name type="scientific">Phlebiopsis gigantea (strain 11061_1 CR5-6)</name>
    <name type="common">White-rot fungus</name>
    <name type="synonym">Peniophora gigantea</name>
    <dbReference type="NCBI Taxonomy" id="745531"/>
    <lineage>
        <taxon>Eukaryota</taxon>
        <taxon>Fungi</taxon>
        <taxon>Dikarya</taxon>
        <taxon>Basidiomycota</taxon>
        <taxon>Agaricomycotina</taxon>
        <taxon>Agaricomycetes</taxon>
        <taxon>Polyporales</taxon>
        <taxon>Phanerochaetaceae</taxon>
        <taxon>Phlebiopsis</taxon>
    </lineage>
</organism>
<evidence type="ECO:0000259" key="2">
    <source>
        <dbReference type="Pfam" id="PF13649"/>
    </source>
</evidence>
<protein>
    <recommendedName>
        <fullName evidence="2">Methyltransferase domain-containing protein</fullName>
    </recommendedName>
</protein>
<keyword evidence="4" id="KW-1185">Reference proteome</keyword>
<dbReference type="CDD" id="cd02440">
    <property type="entry name" value="AdoMet_MTases"/>
    <property type="match status" value="1"/>
</dbReference>
<dbReference type="AlphaFoldDB" id="A0A0C3RZS5"/>
<feature type="region of interest" description="Disordered" evidence="1">
    <location>
        <begin position="366"/>
        <end position="426"/>
    </location>
</feature>
<proteinExistence type="predicted"/>
<dbReference type="InterPro" id="IPR029063">
    <property type="entry name" value="SAM-dependent_MTases_sf"/>
</dbReference>
<dbReference type="InterPro" id="IPR041698">
    <property type="entry name" value="Methyltransf_25"/>
</dbReference>
<feature type="domain" description="Methyltransferase" evidence="2">
    <location>
        <begin position="109"/>
        <end position="205"/>
    </location>
</feature>
<dbReference type="Pfam" id="PF13649">
    <property type="entry name" value="Methyltransf_25"/>
    <property type="match status" value="1"/>
</dbReference>
<feature type="compositionally biased region" description="Low complexity" evidence="1">
    <location>
        <begin position="374"/>
        <end position="385"/>
    </location>
</feature>
<reference evidence="3 4" key="1">
    <citation type="journal article" date="2014" name="PLoS Genet.">
        <title>Analysis of the Phlebiopsis gigantea genome, transcriptome and secretome provides insight into its pioneer colonization strategies of wood.</title>
        <authorList>
            <person name="Hori C."/>
            <person name="Ishida T."/>
            <person name="Igarashi K."/>
            <person name="Samejima M."/>
            <person name="Suzuki H."/>
            <person name="Master E."/>
            <person name="Ferreira P."/>
            <person name="Ruiz-Duenas F.J."/>
            <person name="Held B."/>
            <person name="Canessa P."/>
            <person name="Larrondo L.F."/>
            <person name="Schmoll M."/>
            <person name="Druzhinina I.S."/>
            <person name="Kubicek C.P."/>
            <person name="Gaskell J.A."/>
            <person name="Kersten P."/>
            <person name="St John F."/>
            <person name="Glasner J."/>
            <person name="Sabat G."/>
            <person name="Splinter BonDurant S."/>
            <person name="Syed K."/>
            <person name="Yadav J."/>
            <person name="Mgbeahuruike A.C."/>
            <person name="Kovalchuk A."/>
            <person name="Asiegbu F.O."/>
            <person name="Lackner G."/>
            <person name="Hoffmeister D."/>
            <person name="Rencoret J."/>
            <person name="Gutierrez A."/>
            <person name="Sun H."/>
            <person name="Lindquist E."/>
            <person name="Barry K."/>
            <person name="Riley R."/>
            <person name="Grigoriev I.V."/>
            <person name="Henrissat B."/>
            <person name="Kues U."/>
            <person name="Berka R.M."/>
            <person name="Martinez A.T."/>
            <person name="Covert S.F."/>
            <person name="Blanchette R.A."/>
            <person name="Cullen D."/>
        </authorList>
    </citation>
    <scope>NUCLEOTIDE SEQUENCE [LARGE SCALE GENOMIC DNA]</scope>
    <source>
        <strain evidence="3 4">11061_1 CR5-6</strain>
    </source>
</reference>
<dbReference type="Proteomes" id="UP000053257">
    <property type="component" value="Unassembled WGS sequence"/>
</dbReference>
<dbReference type="HOGENOM" id="CLU_029174_0_0_1"/>
<dbReference type="OrthoDB" id="2013972at2759"/>
<feature type="region of interest" description="Disordered" evidence="1">
    <location>
        <begin position="28"/>
        <end position="47"/>
    </location>
</feature>
<dbReference type="EMBL" id="KN840487">
    <property type="protein sequence ID" value="KIP07956.1"/>
    <property type="molecule type" value="Genomic_DNA"/>
</dbReference>
<evidence type="ECO:0000313" key="3">
    <source>
        <dbReference type="EMBL" id="KIP07956.1"/>
    </source>
</evidence>
<name>A0A0C3RZS5_PHLG1</name>
<gene>
    <name evidence="3" type="ORF">PHLGIDRAFT_127310</name>
</gene>
<feature type="compositionally biased region" description="Low complexity" evidence="1">
    <location>
        <begin position="399"/>
        <end position="420"/>
    </location>
</feature>